<dbReference type="Proteomes" id="UP000663873">
    <property type="component" value="Unassembled WGS sequence"/>
</dbReference>
<evidence type="ECO:0000313" key="6">
    <source>
        <dbReference type="Proteomes" id="UP000663873"/>
    </source>
</evidence>
<protein>
    <recommendedName>
        <fullName evidence="4">RRM domain-containing protein</fullName>
    </recommendedName>
</protein>
<dbReference type="InterPro" id="IPR000504">
    <property type="entry name" value="RRM_dom"/>
</dbReference>
<evidence type="ECO:0000256" key="2">
    <source>
        <dbReference type="ARBA" id="ARBA00022884"/>
    </source>
</evidence>
<keyword evidence="2 3" id="KW-0694">RNA-binding</keyword>
<comment type="caution">
    <text evidence="5">The sequence shown here is derived from an EMBL/GenBank/DDBJ whole genome shotgun (WGS) entry which is preliminary data.</text>
</comment>
<sequence length="49" mass="5525">MVSKNLDEQNIRGIFQSYGIIEDCTVLRDANGKSRGCAFVTFQKRQCAL</sequence>
<evidence type="ECO:0000256" key="1">
    <source>
        <dbReference type="ARBA" id="ARBA00022737"/>
    </source>
</evidence>
<keyword evidence="6" id="KW-1185">Reference proteome</keyword>
<dbReference type="Gene3D" id="3.30.70.330">
    <property type="match status" value="1"/>
</dbReference>
<accession>A0A821YNG3</accession>
<evidence type="ECO:0000313" key="5">
    <source>
        <dbReference type="EMBL" id="CAF4962001.1"/>
    </source>
</evidence>
<organism evidence="5 6">
    <name type="scientific">Rotaria socialis</name>
    <dbReference type="NCBI Taxonomy" id="392032"/>
    <lineage>
        <taxon>Eukaryota</taxon>
        <taxon>Metazoa</taxon>
        <taxon>Spiralia</taxon>
        <taxon>Gnathifera</taxon>
        <taxon>Rotifera</taxon>
        <taxon>Eurotatoria</taxon>
        <taxon>Bdelloidea</taxon>
        <taxon>Philodinida</taxon>
        <taxon>Philodinidae</taxon>
        <taxon>Rotaria</taxon>
    </lineage>
</organism>
<gene>
    <name evidence="5" type="ORF">UJA718_LOCUS48296</name>
</gene>
<dbReference type="GO" id="GO:0003723">
    <property type="term" value="F:RNA binding"/>
    <property type="evidence" value="ECO:0007669"/>
    <property type="project" value="UniProtKB-UniRule"/>
</dbReference>
<reference evidence="5" key="1">
    <citation type="submission" date="2021-02" db="EMBL/GenBank/DDBJ databases">
        <authorList>
            <person name="Nowell W R."/>
        </authorList>
    </citation>
    <scope>NUCLEOTIDE SEQUENCE</scope>
</reference>
<feature type="non-terminal residue" evidence="5">
    <location>
        <position position="1"/>
    </location>
</feature>
<dbReference type="InterPro" id="IPR035979">
    <property type="entry name" value="RBD_domain_sf"/>
</dbReference>
<dbReference type="InterPro" id="IPR012677">
    <property type="entry name" value="Nucleotide-bd_a/b_plait_sf"/>
</dbReference>
<dbReference type="EMBL" id="CAJOBP010095852">
    <property type="protein sequence ID" value="CAF4962001.1"/>
    <property type="molecule type" value="Genomic_DNA"/>
</dbReference>
<keyword evidence="1" id="KW-0677">Repeat</keyword>
<proteinExistence type="predicted"/>
<evidence type="ECO:0000256" key="3">
    <source>
        <dbReference type="PROSITE-ProRule" id="PRU00176"/>
    </source>
</evidence>
<dbReference type="AlphaFoldDB" id="A0A821YNG3"/>
<evidence type="ECO:0000259" key="4">
    <source>
        <dbReference type="PROSITE" id="PS50102"/>
    </source>
</evidence>
<dbReference type="SUPFAM" id="SSF54928">
    <property type="entry name" value="RNA-binding domain, RBD"/>
    <property type="match status" value="1"/>
</dbReference>
<feature type="domain" description="RRM" evidence="4">
    <location>
        <begin position="1"/>
        <end position="49"/>
    </location>
</feature>
<dbReference type="PROSITE" id="PS50102">
    <property type="entry name" value="RRM"/>
    <property type="match status" value="1"/>
</dbReference>
<name>A0A821YNG3_9BILA</name>
<dbReference type="PANTHER" id="PTHR24012">
    <property type="entry name" value="RNA BINDING PROTEIN"/>
    <property type="match status" value="1"/>
</dbReference>
<dbReference type="Pfam" id="PF00076">
    <property type="entry name" value="RRM_1"/>
    <property type="match status" value="1"/>
</dbReference>